<gene>
    <name evidence="9" type="ORF">CCE28_19215</name>
</gene>
<evidence type="ECO:0000313" key="9">
    <source>
        <dbReference type="EMBL" id="PAB57217.1"/>
    </source>
</evidence>
<protein>
    <recommendedName>
        <fullName evidence="8">EamA domain-containing protein</fullName>
    </recommendedName>
</protein>
<dbReference type="OrthoDB" id="9804865at2"/>
<sequence length="298" mass="32541">MVMKKWKAEFLMILIVALWGLSYSLTKPILDNIGIFNFMALRFLIGGCVLSTILFLLGHRKIIREQLVGGVITGGVLFLAFTLHTIGLKYTTVAKNAFIVGSSVVFVPFIATYIKKEKQPKLIWVGTCLAILGLGLVTLEGSQGGVNFGDLMTLGGSVILAYYIILVEEYVKKYDATVISAIQVSVVGVLSLILSFIIETPTINLPSETWKGMLFLAIVCTSFAYLLANVTQKYIPASNMALIYTLEPIFAAVFGWIFLSETMGLQTFIGAIVIIISVAMPNIGILINKIGRIVQAEQ</sequence>
<evidence type="ECO:0000256" key="4">
    <source>
        <dbReference type="ARBA" id="ARBA00022692"/>
    </source>
</evidence>
<keyword evidence="3" id="KW-1003">Cell membrane</keyword>
<dbReference type="GO" id="GO:0005886">
    <property type="term" value="C:plasma membrane"/>
    <property type="evidence" value="ECO:0007669"/>
    <property type="project" value="UniProtKB-SubCell"/>
</dbReference>
<comment type="subcellular location">
    <subcellularLocation>
        <location evidence="1">Cell membrane</location>
        <topology evidence="1">Multi-pass membrane protein</topology>
    </subcellularLocation>
</comment>
<evidence type="ECO:0000256" key="6">
    <source>
        <dbReference type="ARBA" id="ARBA00023136"/>
    </source>
</evidence>
<comment type="similarity">
    <text evidence="2">Belongs to the EamA transporter family.</text>
</comment>
<evidence type="ECO:0000313" key="10">
    <source>
        <dbReference type="Proteomes" id="UP000216024"/>
    </source>
</evidence>
<feature type="transmembrane region" description="Helical" evidence="7">
    <location>
        <begin position="121"/>
        <end position="139"/>
    </location>
</feature>
<dbReference type="Pfam" id="PF00892">
    <property type="entry name" value="EamA"/>
    <property type="match status" value="2"/>
</dbReference>
<feature type="domain" description="EamA" evidence="8">
    <location>
        <begin position="148"/>
        <end position="280"/>
    </location>
</feature>
<feature type="transmembrane region" description="Helical" evidence="7">
    <location>
        <begin position="93"/>
        <end position="114"/>
    </location>
</feature>
<dbReference type="PANTHER" id="PTHR42920:SF5">
    <property type="entry name" value="EAMA DOMAIN-CONTAINING PROTEIN"/>
    <property type="match status" value="1"/>
</dbReference>
<feature type="transmembrane region" description="Helical" evidence="7">
    <location>
        <begin position="67"/>
        <end position="87"/>
    </location>
</feature>
<keyword evidence="6 7" id="KW-0472">Membrane</keyword>
<accession>A0A267MCN2</accession>
<dbReference type="EMBL" id="NIBG01000027">
    <property type="protein sequence ID" value="PAB57217.1"/>
    <property type="molecule type" value="Genomic_DNA"/>
</dbReference>
<feature type="transmembrane region" description="Helical" evidence="7">
    <location>
        <begin position="145"/>
        <end position="166"/>
    </location>
</feature>
<evidence type="ECO:0000256" key="5">
    <source>
        <dbReference type="ARBA" id="ARBA00022989"/>
    </source>
</evidence>
<feature type="transmembrane region" description="Helical" evidence="7">
    <location>
        <begin position="36"/>
        <end position="58"/>
    </location>
</feature>
<dbReference type="InterPro" id="IPR000620">
    <property type="entry name" value="EamA_dom"/>
</dbReference>
<evidence type="ECO:0000259" key="8">
    <source>
        <dbReference type="Pfam" id="PF00892"/>
    </source>
</evidence>
<dbReference type="InterPro" id="IPR037185">
    <property type="entry name" value="EmrE-like"/>
</dbReference>
<organism evidence="9 10">
    <name type="scientific">Anaeromicrobium sediminis</name>
    <dbReference type="NCBI Taxonomy" id="1478221"/>
    <lineage>
        <taxon>Bacteria</taxon>
        <taxon>Bacillati</taxon>
        <taxon>Bacillota</taxon>
        <taxon>Clostridia</taxon>
        <taxon>Peptostreptococcales</taxon>
        <taxon>Thermotaleaceae</taxon>
        <taxon>Anaeromicrobium</taxon>
    </lineage>
</organism>
<feature type="transmembrane region" description="Helical" evidence="7">
    <location>
        <begin position="210"/>
        <end position="228"/>
    </location>
</feature>
<evidence type="ECO:0000256" key="3">
    <source>
        <dbReference type="ARBA" id="ARBA00022475"/>
    </source>
</evidence>
<keyword evidence="10" id="KW-1185">Reference proteome</keyword>
<name>A0A267MCN2_9FIRM</name>
<dbReference type="AlphaFoldDB" id="A0A267MCN2"/>
<keyword evidence="5 7" id="KW-1133">Transmembrane helix</keyword>
<feature type="transmembrane region" description="Helical" evidence="7">
    <location>
        <begin position="240"/>
        <end position="259"/>
    </location>
</feature>
<feature type="transmembrane region" description="Helical" evidence="7">
    <location>
        <begin position="265"/>
        <end position="287"/>
    </location>
</feature>
<dbReference type="InterPro" id="IPR051258">
    <property type="entry name" value="Diverse_Substrate_Transporter"/>
</dbReference>
<evidence type="ECO:0000256" key="2">
    <source>
        <dbReference type="ARBA" id="ARBA00007362"/>
    </source>
</evidence>
<dbReference type="PANTHER" id="PTHR42920">
    <property type="entry name" value="OS03G0707200 PROTEIN-RELATED"/>
    <property type="match status" value="1"/>
</dbReference>
<feature type="domain" description="EamA" evidence="8">
    <location>
        <begin position="7"/>
        <end position="138"/>
    </location>
</feature>
<evidence type="ECO:0000256" key="1">
    <source>
        <dbReference type="ARBA" id="ARBA00004651"/>
    </source>
</evidence>
<feature type="transmembrane region" description="Helical" evidence="7">
    <location>
        <begin position="178"/>
        <end position="198"/>
    </location>
</feature>
<reference evidence="9 10" key="1">
    <citation type="submission" date="2017-06" db="EMBL/GenBank/DDBJ databases">
        <title>Draft genome sequence of anaerobic fermentative bacterium Anaeromicrobium sediminis DY2726D isolated from West Pacific Ocean sediments.</title>
        <authorList>
            <person name="Zeng X."/>
        </authorList>
    </citation>
    <scope>NUCLEOTIDE SEQUENCE [LARGE SCALE GENOMIC DNA]</scope>
    <source>
        <strain evidence="9 10">DY2726D</strain>
    </source>
</reference>
<keyword evidence="4 7" id="KW-0812">Transmembrane</keyword>
<evidence type="ECO:0000256" key="7">
    <source>
        <dbReference type="SAM" id="Phobius"/>
    </source>
</evidence>
<comment type="caution">
    <text evidence="9">The sequence shown here is derived from an EMBL/GenBank/DDBJ whole genome shotgun (WGS) entry which is preliminary data.</text>
</comment>
<dbReference type="Proteomes" id="UP000216024">
    <property type="component" value="Unassembled WGS sequence"/>
</dbReference>
<proteinExistence type="inferred from homology"/>
<dbReference type="SUPFAM" id="SSF103481">
    <property type="entry name" value="Multidrug resistance efflux transporter EmrE"/>
    <property type="match status" value="2"/>
</dbReference>